<dbReference type="PANTHER" id="PTHR43798">
    <property type="entry name" value="MONOACYLGLYCEROL LIPASE"/>
    <property type="match status" value="1"/>
</dbReference>
<accession>A0A6G4U3S8</accession>
<dbReference type="SUPFAM" id="SSF53474">
    <property type="entry name" value="alpha/beta-Hydrolases"/>
    <property type="match status" value="1"/>
</dbReference>
<comment type="caution">
    <text evidence="2">The sequence shown here is derived from an EMBL/GenBank/DDBJ whole genome shotgun (WGS) entry which is preliminary data.</text>
</comment>
<name>A0A6G4U3S8_9ACTN</name>
<dbReference type="Gene3D" id="3.40.50.1820">
    <property type="entry name" value="alpha/beta hydrolase"/>
    <property type="match status" value="1"/>
</dbReference>
<dbReference type="InterPro" id="IPR050266">
    <property type="entry name" value="AB_hydrolase_sf"/>
</dbReference>
<evidence type="ECO:0000313" key="3">
    <source>
        <dbReference type="Proteomes" id="UP000481583"/>
    </source>
</evidence>
<gene>
    <name evidence="2" type="ORF">G5C51_18855</name>
</gene>
<reference evidence="2 3" key="1">
    <citation type="submission" date="2020-02" db="EMBL/GenBank/DDBJ databases">
        <title>Whole-genome analyses of novel actinobacteria.</title>
        <authorList>
            <person name="Sahin N."/>
        </authorList>
    </citation>
    <scope>NUCLEOTIDE SEQUENCE [LARGE SCALE GENOMIC DNA]</scope>
    <source>
        <strain evidence="2 3">A7024</strain>
    </source>
</reference>
<sequence>MPFVSTDTGQVHYEIDGDGPGLVLVHGVGGDAQKVFGNVVDQFSGEHTVVRPNLSGSGRTTDDGAELSLPALVGQVEAATRAAVTGPVDLFGFSLGAAVAAATAATHPGLVRRLILLGGVADMTGPRAGLGFGLWRDLAATDFELFKRFAALQGFSPAVLDGFGHDGLAWSLKTDTWPPGTRRQIDLAARIDIRELLPAIQVPTLVIGLGADQIAPIEQSHLLHSAIPGSRLAEIDGAGHLDWLTDPTPVVKLVQDFLTTDPA</sequence>
<dbReference type="Proteomes" id="UP000481583">
    <property type="component" value="Unassembled WGS sequence"/>
</dbReference>
<dbReference type="GO" id="GO:0016787">
    <property type="term" value="F:hydrolase activity"/>
    <property type="evidence" value="ECO:0007669"/>
    <property type="project" value="UniProtKB-KW"/>
</dbReference>
<dbReference type="AlphaFoldDB" id="A0A6G4U3S8"/>
<dbReference type="EMBL" id="JAAKZV010000078">
    <property type="protein sequence ID" value="NGN65947.1"/>
    <property type="molecule type" value="Genomic_DNA"/>
</dbReference>
<feature type="domain" description="AB hydrolase-1" evidence="1">
    <location>
        <begin position="22"/>
        <end position="246"/>
    </location>
</feature>
<dbReference type="InterPro" id="IPR029058">
    <property type="entry name" value="AB_hydrolase_fold"/>
</dbReference>
<keyword evidence="3" id="KW-1185">Reference proteome</keyword>
<evidence type="ECO:0000259" key="1">
    <source>
        <dbReference type="Pfam" id="PF00561"/>
    </source>
</evidence>
<evidence type="ECO:0000313" key="2">
    <source>
        <dbReference type="EMBL" id="NGN65947.1"/>
    </source>
</evidence>
<dbReference type="InterPro" id="IPR000073">
    <property type="entry name" value="AB_hydrolase_1"/>
</dbReference>
<dbReference type="PRINTS" id="PR00111">
    <property type="entry name" value="ABHYDROLASE"/>
</dbReference>
<proteinExistence type="predicted"/>
<organism evidence="2 3">
    <name type="scientific">Streptomyces coryli</name>
    <dbReference type="NCBI Taxonomy" id="1128680"/>
    <lineage>
        <taxon>Bacteria</taxon>
        <taxon>Bacillati</taxon>
        <taxon>Actinomycetota</taxon>
        <taxon>Actinomycetes</taxon>
        <taxon>Kitasatosporales</taxon>
        <taxon>Streptomycetaceae</taxon>
        <taxon>Streptomyces</taxon>
    </lineage>
</organism>
<dbReference type="RefSeq" id="WP_165238858.1">
    <property type="nucleotide sequence ID" value="NZ_JAAKZV010000078.1"/>
</dbReference>
<protein>
    <submittedName>
        <fullName evidence="2">Alpha/beta hydrolase</fullName>
    </submittedName>
</protein>
<dbReference type="Pfam" id="PF00561">
    <property type="entry name" value="Abhydrolase_1"/>
    <property type="match status" value="1"/>
</dbReference>
<keyword evidence="2" id="KW-0378">Hydrolase</keyword>